<feature type="compositionally biased region" description="Polar residues" evidence="1">
    <location>
        <begin position="228"/>
        <end position="238"/>
    </location>
</feature>
<dbReference type="HOGENOM" id="CLU_425806_0_0_1"/>
<dbReference type="OrthoDB" id="2839137at2759"/>
<dbReference type="AlphaFoldDB" id="A0A067PSJ2"/>
<dbReference type="Proteomes" id="UP000027265">
    <property type="component" value="Unassembled WGS sequence"/>
</dbReference>
<proteinExistence type="predicted"/>
<keyword evidence="3" id="KW-1185">Reference proteome</keyword>
<accession>A0A067PSJ2</accession>
<dbReference type="InParanoid" id="A0A067PSJ2"/>
<reference evidence="3" key="1">
    <citation type="journal article" date="2014" name="Proc. Natl. Acad. Sci. U.S.A.">
        <title>Extensive sampling of basidiomycete genomes demonstrates inadequacy of the white-rot/brown-rot paradigm for wood decay fungi.</title>
        <authorList>
            <person name="Riley R."/>
            <person name="Salamov A.A."/>
            <person name="Brown D.W."/>
            <person name="Nagy L.G."/>
            <person name="Floudas D."/>
            <person name="Held B.W."/>
            <person name="Levasseur A."/>
            <person name="Lombard V."/>
            <person name="Morin E."/>
            <person name="Otillar R."/>
            <person name="Lindquist E.A."/>
            <person name="Sun H."/>
            <person name="LaButti K.M."/>
            <person name="Schmutz J."/>
            <person name="Jabbour D."/>
            <person name="Luo H."/>
            <person name="Baker S.E."/>
            <person name="Pisabarro A.G."/>
            <person name="Walton J.D."/>
            <person name="Blanchette R.A."/>
            <person name="Henrissat B."/>
            <person name="Martin F."/>
            <person name="Cullen D."/>
            <person name="Hibbett D.S."/>
            <person name="Grigoriev I.V."/>
        </authorList>
    </citation>
    <scope>NUCLEOTIDE SEQUENCE [LARGE SCALE GENOMIC DNA]</scope>
    <source>
        <strain evidence="3">MUCL 33604</strain>
    </source>
</reference>
<evidence type="ECO:0000256" key="1">
    <source>
        <dbReference type="SAM" id="MobiDB-lite"/>
    </source>
</evidence>
<sequence>MLSRTTLFRTTCALGQNVVWMPRVRSTIPYSRHYIPFGPSRPSNIRPSTDNQVRSTLKLSNDLNTLLPEKLSRSDFLDLSSCMEIVFLRSGKPTCTLYYNPLGRTGQPTQFPRHTRGFLYLAREPGIPTPESTIRFRVTNVSHPLTFFTGQDLLLPTGTPWEVPVSAVLASRQYRYFANILARDGIVSISSLNPQALSSPQSGPTVSDKSKVEKSSKHLTIPIPPSTLDPTKLSTPTLSDKLRVKKPSKYLTIHTPPSPLDPMKLSPPTLSDKLQVKKPSKYLTIHTPPSPLDPVKLSTPTLSDKLKGKKPSNHLTIHDPPSTLDPMELSSPTISDKLKVKKSSKYLTIHIPPSTLDPMKLSSNDFMDFSSRTAVAFVQSGQQKCTINYLRAASRLVPFPCNTRGFLYFKRERLVPTLASAVRFRVTNSADPRRFDQGQDLLSPNGIPWQIPASVVLASQTYKLFATCLVREGHVSADLKDVLRLPRGLRKTSTVLHSLHQEFRLDFSHHGMHLWVAIDDKGMHPVYLRGFAEDRRRGVPNRPYTGKGIVRFELSPRPGNRNETGITLVIRVLKIIEAVTPAMGYDGGLPPPQEGELLSTPSRLPWSIKVDGSLEKGLAGLVGPLVEAAKGKEQVAPEYWNPS</sequence>
<feature type="region of interest" description="Disordered" evidence="1">
    <location>
        <begin position="283"/>
        <end position="329"/>
    </location>
</feature>
<name>A0A067PSJ2_9AGAM</name>
<protein>
    <submittedName>
        <fullName evidence="2">Uncharacterized protein</fullName>
    </submittedName>
</protein>
<gene>
    <name evidence="2" type="ORF">JAAARDRAFT_275537</name>
</gene>
<organism evidence="2 3">
    <name type="scientific">Jaapia argillacea MUCL 33604</name>
    <dbReference type="NCBI Taxonomy" id="933084"/>
    <lineage>
        <taxon>Eukaryota</taxon>
        <taxon>Fungi</taxon>
        <taxon>Dikarya</taxon>
        <taxon>Basidiomycota</taxon>
        <taxon>Agaricomycotina</taxon>
        <taxon>Agaricomycetes</taxon>
        <taxon>Agaricomycetidae</taxon>
        <taxon>Jaapiales</taxon>
        <taxon>Jaapiaceae</taxon>
        <taxon>Jaapia</taxon>
    </lineage>
</organism>
<evidence type="ECO:0000313" key="3">
    <source>
        <dbReference type="Proteomes" id="UP000027265"/>
    </source>
</evidence>
<feature type="compositionally biased region" description="Polar residues" evidence="1">
    <location>
        <begin position="195"/>
        <end position="205"/>
    </location>
</feature>
<feature type="region of interest" description="Disordered" evidence="1">
    <location>
        <begin position="195"/>
        <end position="270"/>
    </location>
</feature>
<evidence type="ECO:0000313" key="2">
    <source>
        <dbReference type="EMBL" id="KDQ57788.1"/>
    </source>
</evidence>
<dbReference type="EMBL" id="KL197719">
    <property type="protein sequence ID" value="KDQ57788.1"/>
    <property type="molecule type" value="Genomic_DNA"/>
</dbReference>